<dbReference type="GeneID" id="81628573"/>
<dbReference type="AlphaFoldDB" id="A0A9W9WR83"/>
<reference evidence="1" key="2">
    <citation type="journal article" date="2023" name="IMA Fungus">
        <title>Comparative genomic study of the Penicillium genus elucidates a diverse pangenome and 15 lateral gene transfer events.</title>
        <authorList>
            <person name="Petersen C."/>
            <person name="Sorensen T."/>
            <person name="Nielsen M.R."/>
            <person name="Sondergaard T.E."/>
            <person name="Sorensen J.L."/>
            <person name="Fitzpatrick D.A."/>
            <person name="Frisvad J.C."/>
            <person name="Nielsen K.L."/>
        </authorList>
    </citation>
    <scope>NUCLEOTIDE SEQUENCE</scope>
    <source>
        <strain evidence="1">IBT 30728</strain>
    </source>
</reference>
<reference evidence="1" key="1">
    <citation type="submission" date="2022-12" db="EMBL/GenBank/DDBJ databases">
        <authorList>
            <person name="Petersen C."/>
        </authorList>
    </citation>
    <scope>NUCLEOTIDE SEQUENCE</scope>
    <source>
        <strain evidence="1">IBT 30728</strain>
    </source>
</reference>
<proteinExistence type="predicted"/>
<dbReference type="EMBL" id="JAPWDQ010000013">
    <property type="protein sequence ID" value="KAJ5472159.1"/>
    <property type="molecule type" value="Genomic_DNA"/>
</dbReference>
<evidence type="ECO:0000313" key="1">
    <source>
        <dbReference type="EMBL" id="KAJ5472159.1"/>
    </source>
</evidence>
<dbReference type="Proteomes" id="UP001148312">
    <property type="component" value="Unassembled WGS sequence"/>
</dbReference>
<comment type="caution">
    <text evidence="1">The sequence shown here is derived from an EMBL/GenBank/DDBJ whole genome shotgun (WGS) entry which is preliminary data.</text>
</comment>
<keyword evidence="2" id="KW-1185">Reference proteome</keyword>
<dbReference type="RefSeq" id="XP_056786705.1">
    <property type="nucleotide sequence ID" value="XM_056938323.1"/>
</dbReference>
<evidence type="ECO:0000313" key="2">
    <source>
        <dbReference type="Proteomes" id="UP001148312"/>
    </source>
</evidence>
<protein>
    <submittedName>
        <fullName evidence="1">Uncharacterized protein</fullName>
    </submittedName>
</protein>
<organism evidence="1 2">
    <name type="scientific">Penicillium diatomitis</name>
    <dbReference type="NCBI Taxonomy" id="2819901"/>
    <lineage>
        <taxon>Eukaryota</taxon>
        <taxon>Fungi</taxon>
        <taxon>Dikarya</taxon>
        <taxon>Ascomycota</taxon>
        <taxon>Pezizomycotina</taxon>
        <taxon>Eurotiomycetes</taxon>
        <taxon>Eurotiomycetidae</taxon>
        <taxon>Eurotiales</taxon>
        <taxon>Aspergillaceae</taxon>
        <taxon>Penicillium</taxon>
    </lineage>
</organism>
<accession>A0A9W9WR83</accession>
<sequence>MEILDFCLKNKRFSCRLPSSSYNSSNRLRTSVLAVKLHTLKCSFGTVKEHTSAFQPRKCYWEHPEAVRRHSGASA</sequence>
<name>A0A9W9WR83_9EURO</name>
<gene>
    <name evidence="1" type="ORF">N7539_008728</name>
</gene>